<dbReference type="GO" id="GO:0004515">
    <property type="term" value="F:nicotinate-nucleotide adenylyltransferase activity"/>
    <property type="evidence" value="ECO:0007669"/>
    <property type="project" value="UniProtKB-UniRule"/>
</dbReference>
<keyword evidence="8" id="KW-0378">Hydrolase</keyword>
<evidence type="ECO:0000256" key="12">
    <source>
        <dbReference type="ARBA" id="ARBA00048721"/>
    </source>
</evidence>
<dbReference type="PATRIC" id="fig|216938.3.peg.671"/>
<keyword evidence="11 14" id="KW-0520">NAD</keyword>
<evidence type="ECO:0000256" key="4">
    <source>
        <dbReference type="ARBA" id="ARBA00022679"/>
    </source>
</evidence>
<dbReference type="SUPFAM" id="SSF109604">
    <property type="entry name" value="HD-domain/PDEase-like"/>
    <property type="match status" value="1"/>
</dbReference>
<dbReference type="GO" id="GO:0005524">
    <property type="term" value="F:ATP binding"/>
    <property type="evidence" value="ECO:0007669"/>
    <property type="project" value="UniProtKB-KW"/>
</dbReference>
<evidence type="ECO:0000256" key="11">
    <source>
        <dbReference type="ARBA" id="ARBA00023027"/>
    </source>
</evidence>
<evidence type="ECO:0000256" key="6">
    <source>
        <dbReference type="ARBA" id="ARBA00022723"/>
    </source>
</evidence>
<keyword evidence="6" id="KW-0479">Metal-binding</keyword>
<proteinExistence type="inferred from homology"/>
<dbReference type="NCBIfam" id="NF005519">
    <property type="entry name" value="PRK07152.1"/>
    <property type="match status" value="1"/>
</dbReference>
<dbReference type="InterPro" id="IPR006674">
    <property type="entry name" value="HD_domain"/>
</dbReference>
<dbReference type="KEGG" id="shj:SHELI_v1c06590"/>
<comment type="function">
    <text evidence="1 14">Catalyzes the reversible adenylation of nicotinate mononucleotide (NaMN) to nicotinic acid adenine dinucleotide (NaAD).</text>
</comment>
<evidence type="ECO:0000256" key="14">
    <source>
        <dbReference type="HAMAP-Rule" id="MF_00244"/>
    </source>
</evidence>
<comment type="catalytic activity">
    <reaction evidence="12 14">
        <text>nicotinate beta-D-ribonucleotide + ATP + H(+) = deamido-NAD(+) + diphosphate</text>
        <dbReference type="Rhea" id="RHEA:22860"/>
        <dbReference type="ChEBI" id="CHEBI:15378"/>
        <dbReference type="ChEBI" id="CHEBI:30616"/>
        <dbReference type="ChEBI" id="CHEBI:33019"/>
        <dbReference type="ChEBI" id="CHEBI:57502"/>
        <dbReference type="ChEBI" id="CHEBI:58437"/>
        <dbReference type="EC" id="2.7.7.18"/>
    </reaction>
</comment>
<keyword evidence="3 14" id="KW-0662">Pyridine nucleotide biosynthesis</keyword>
<evidence type="ECO:0000256" key="2">
    <source>
        <dbReference type="ARBA" id="ARBA00005019"/>
    </source>
</evidence>
<dbReference type="Gene3D" id="3.40.50.620">
    <property type="entry name" value="HUPs"/>
    <property type="match status" value="1"/>
</dbReference>
<dbReference type="NCBIfam" id="TIGR00488">
    <property type="entry name" value="bis(5'-nucleosyl)-tetraphosphatase (symmetrical) YqeK"/>
    <property type="match status" value="1"/>
</dbReference>
<name>A0A1B3SL13_9MOLU</name>
<dbReference type="SUPFAM" id="SSF52374">
    <property type="entry name" value="Nucleotidylyl transferase"/>
    <property type="match status" value="1"/>
</dbReference>
<dbReference type="HAMAP" id="MF_00244">
    <property type="entry name" value="NaMN_adenylyltr"/>
    <property type="match status" value="1"/>
</dbReference>
<evidence type="ECO:0000259" key="15">
    <source>
        <dbReference type="SMART" id="SM00471"/>
    </source>
</evidence>
<dbReference type="InterPro" id="IPR005249">
    <property type="entry name" value="YqeK"/>
</dbReference>
<comment type="pathway">
    <text evidence="2 14">Cofactor biosynthesis; NAD(+) biosynthesis; deamido-NAD(+) from nicotinate D-ribonucleotide: step 1/1.</text>
</comment>
<dbReference type="InterPro" id="IPR005248">
    <property type="entry name" value="NadD/NMNAT"/>
</dbReference>
<dbReference type="InterPro" id="IPR014729">
    <property type="entry name" value="Rossmann-like_a/b/a_fold"/>
</dbReference>
<comment type="catalytic activity">
    <reaction evidence="13">
        <text>P(1),P(4)-bis(5'-adenosyl) tetraphosphate + H2O = 2 ADP + 2 H(+)</text>
        <dbReference type="Rhea" id="RHEA:24252"/>
        <dbReference type="ChEBI" id="CHEBI:15377"/>
        <dbReference type="ChEBI" id="CHEBI:15378"/>
        <dbReference type="ChEBI" id="CHEBI:58141"/>
        <dbReference type="ChEBI" id="CHEBI:456216"/>
        <dbReference type="EC" id="3.6.1.41"/>
    </reaction>
</comment>
<evidence type="ECO:0000256" key="7">
    <source>
        <dbReference type="ARBA" id="ARBA00022741"/>
    </source>
</evidence>
<dbReference type="CDD" id="cd02165">
    <property type="entry name" value="NMNAT"/>
    <property type="match status" value="1"/>
</dbReference>
<dbReference type="GO" id="GO:0008803">
    <property type="term" value="F:bis(5'-nucleosyl)-tetraphosphatase (symmetrical) activity"/>
    <property type="evidence" value="ECO:0007669"/>
    <property type="project" value="UniProtKB-EC"/>
</dbReference>
<reference evidence="16 17" key="1">
    <citation type="submission" date="2016-08" db="EMBL/GenBank/DDBJ databases">
        <title>Complete genome sequence of Spiroplasma helicoides TABS-2 (DSM 22551).</title>
        <authorList>
            <person name="Shen W.-Y."/>
            <person name="Lo W.-S."/>
            <person name="Lai Y.-C."/>
            <person name="Kuo C.-H."/>
        </authorList>
    </citation>
    <scope>NUCLEOTIDE SEQUENCE [LARGE SCALE GENOMIC DNA]</scope>
    <source>
        <strain evidence="16 17">TABS-2</strain>
    </source>
</reference>
<keyword evidence="7 14" id="KW-0547">Nucleotide-binding</keyword>
<feature type="domain" description="HD/PDEase" evidence="15">
    <location>
        <begin position="193"/>
        <end position="318"/>
    </location>
</feature>
<dbReference type="InterPro" id="IPR003607">
    <property type="entry name" value="HD/PDEase_dom"/>
</dbReference>
<keyword evidence="17" id="KW-1185">Reference proteome</keyword>
<dbReference type="UniPathway" id="UPA00253">
    <property type="reaction ID" value="UER00332"/>
</dbReference>
<evidence type="ECO:0000256" key="1">
    <source>
        <dbReference type="ARBA" id="ARBA00002324"/>
    </source>
</evidence>
<gene>
    <name evidence="14 16" type="primary">nadD</name>
    <name evidence="16" type="ORF">SHELI_v1c06590</name>
</gene>
<dbReference type="InterPro" id="IPR004821">
    <property type="entry name" value="Cyt_trans-like"/>
</dbReference>
<evidence type="ECO:0000313" key="16">
    <source>
        <dbReference type="EMBL" id="AOG60610.1"/>
    </source>
</evidence>
<dbReference type="AlphaFoldDB" id="A0A1B3SL13"/>
<sequence length="366" mass="42940">MKKVAIFGGSFDPIHTDHVNIIKTCHYKLGFDEVWVLPAYVNPFKTISSSSVTQRLEMIEIAIKGLDFVRVETFEIRKTERSYTYDTVCHFLKKYPNINFSFIMGSDQLDTFEKWDHFSDLIKIIDFKIFLRTDVINEDIVKKYNLETFEFDNNHLSSTKIRNLIDIKLQIKEVNDYINNSLMYVYERIESKMDQDRYYHSLNVGQEALLLAKLNNYNLNKALLAGTLHDIAKRWSFEDTKQIIESYDKSLMLEPKPVLHSFAGAFHLKRDWLFDDQDIINAVFKHTVADKEMSVLDMIVFCADKISVERNYPDVERLRALVRSDLKLGFIELLKNQYEVSIAKNDDKTIGEKLLIAYNHWVKGNK</sequence>
<dbReference type="SMART" id="SM00471">
    <property type="entry name" value="HDc"/>
    <property type="match status" value="1"/>
</dbReference>
<evidence type="ECO:0000256" key="10">
    <source>
        <dbReference type="ARBA" id="ARBA00023004"/>
    </source>
</evidence>
<comment type="similarity">
    <text evidence="14">Belongs to the NadD family.</text>
</comment>
<dbReference type="STRING" id="216938.SHELI_v1c06590"/>
<dbReference type="Proteomes" id="UP000094378">
    <property type="component" value="Chromosome"/>
</dbReference>
<evidence type="ECO:0000256" key="9">
    <source>
        <dbReference type="ARBA" id="ARBA00022840"/>
    </source>
</evidence>
<evidence type="ECO:0000256" key="3">
    <source>
        <dbReference type="ARBA" id="ARBA00022642"/>
    </source>
</evidence>
<dbReference type="PANTHER" id="PTHR39321">
    <property type="entry name" value="NICOTINATE-NUCLEOTIDE ADENYLYLTRANSFERASE-RELATED"/>
    <property type="match status" value="1"/>
</dbReference>
<dbReference type="GO" id="GO:0046872">
    <property type="term" value="F:metal ion binding"/>
    <property type="evidence" value="ECO:0007669"/>
    <property type="project" value="UniProtKB-KW"/>
</dbReference>
<dbReference type="GO" id="GO:0009435">
    <property type="term" value="P:NAD+ biosynthetic process"/>
    <property type="evidence" value="ECO:0007669"/>
    <property type="project" value="UniProtKB-UniRule"/>
</dbReference>
<evidence type="ECO:0000256" key="8">
    <source>
        <dbReference type="ARBA" id="ARBA00022801"/>
    </source>
</evidence>
<dbReference type="CDD" id="cd00077">
    <property type="entry name" value="HDc"/>
    <property type="match status" value="1"/>
</dbReference>
<dbReference type="Pfam" id="PF01467">
    <property type="entry name" value="CTP_transf_like"/>
    <property type="match status" value="1"/>
</dbReference>
<dbReference type="NCBIfam" id="TIGR00125">
    <property type="entry name" value="cyt_tran_rel"/>
    <property type="match status" value="1"/>
</dbReference>
<keyword evidence="10" id="KW-0408">Iron</keyword>
<accession>A0A1B3SL13</accession>
<organism evidence="16 17">
    <name type="scientific">Spiroplasma helicoides</name>
    <dbReference type="NCBI Taxonomy" id="216938"/>
    <lineage>
        <taxon>Bacteria</taxon>
        <taxon>Bacillati</taxon>
        <taxon>Mycoplasmatota</taxon>
        <taxon>Mollicutes</taxon>
        <taxon>Entomoplasmatales</taxon>
        <taxon>Spiroplasmataceae</taxon>
        <taxon>Spiroplasma</taxon>
    </lineage>
</organism>
<keyword evidence="9 14" id="KW-0067">ATP-binding</keyword>
<evidence type="ECO:0000313" key="17">
    <source>
        <dbReference type="Proteomes" id="UP000094378"/>
    </source>
</evidence>
<evidence type="ECO:0000256" key="13">
    <source>
        <dbReference type="ARBA" id="ARBA00049417"/>
    </source>
</evidence>
<keyword evidence="4 14" id="KW-0808">Transferase</keyword>
<dbReference type="Gene3D" id="1.10.3210.10">
    <property type="entry name" value="Hypothetical protein af1432"/>
    <property type="match status" value="1"/>
</dbReference>
<evidence type="ECO:0000256" key="5">
    <source>
        <dbReference type="ARBA" id="ARBA00022695"/>
    </source>
</evidence>
<dbReference type="PANTHER" id="PTHR39321:SF3">
    <property type="entry name" value="PHOSPHOPANTETHEINE ADENYLYLTRANSFERASE"/>
    <property type="match status" value="1"/>
</dbReference>
<protein>
    <recommendedName>
        <fullName evidence="14">Probable nicotinate-nucleotide adenylyltransferase</fullName>
        <ecNumber evidence="14">2.7.7.18</ecNumber>
    </recommendedName>
    <alternativeName>
        <fullName evidence="14">Deamido-NAD(+) diphosphorylase</fullName>
    </alternativeName>
    <alternativeName>
        <fullName evidence="14">Deamido-NAD(+) pyrophosphorylase</fullName>
    </alternativeName>
    <alternativeName>
        <fullName evidence="14">Nicotinate mononucleotide adenylyltransferase</fullName>
        <shortName evidence="14">NaMN adenylyltransferase</shortName>
    </alternativeName>
</protein>
<dbReference type="EC" id="2.7.7.18" evidence="14"/>
<dbReference type="EMBL" id="CP017015">
    <property type="protein sequence ID" value="AOG60610.1"/>
    <property type="molecule type" value="Genomic_DNA"/>
</dbReference>
<keyword evidence="5 14" id="KW-0548">Nucleotidyltransferase</keyword>
<dbReference type="Pfam" id="PF01966">
    <property type="entry name" value="HD"/>
    <property type="match status" value="1"/>
</dbReference>
<dbReference type="NCBIfam" id="TIGR00482">
    <property type="entry name" value="nicotinate (nicotinamide) nucleotide adenylyltransferase"/>
    <property type="match status" value="1"/>
</dbReference>